<dbReference type="InterPro" id="IPR022742">
    <property type="entry name" value="Hydrolase_4"/>
</dbReference>
<keyword evidence="1" id="KW-0378">Hydrolase</keyword>
<dbReference type="GO" id="GO:0004553">
    <property type="term" value="F:hydrolase activity, hydrolyzing O-glycosyl compounds"/>
    <property type="evidence" value="ECO:0007669"/>
    <property type="project" value="TreeGrafter"/>
</dbReference>
<evidence type="ECO:0000313" key="3">
    <source>
        <dbReference type="EMBL" id="GHP10732.1"/>
    </source>
</evidence>
<protein>
    <recommendedName>
        <fullName evidence="2">Serine aminopeptidase S33 domain-containing protein</fullName>
    </recommendedName>
</protein>
<evidence type="ECO:0000259" key="2">
    <source>
        <dbReference type="Pfam" id="PF12146"/>
    </source>
</evidence>
<sequence>MSPVVAPLSYVRRGGGGTASAASTAAASAAAGLPFGSSSSSSFKLAVRFAPGSAHSPSVMFLGGLASSMDGIKGTHLANWCAERSLTFLRFDYQGHGHSEGPAFHETTVSTWAGDAEAVFDEYAPKLKRTVLVGSSLGGWLATHLLYARTEQIAGMVGVASAPDFTEHSLRERYDAAKRGGATTPFLTEPGGHFRDDGCFVLPSQYDDNGYILNGNLVDDAVPFCVLTRPPPSNLSPTFPLRFVHGTADVDVPWQRSVALMEHLGVQNSTLRLIQGADHRLSSEQHLNEITAALEEVLAQCGGQ</sequence>
<dbReference type="Proteomes" id="UP000660262">
    <property type="component" value="Unassembled WGS sequence"/>
</dbReference>
<dbReference type="Pfam" id="PF12146">
    <property type="entry name" value="Hydrolase_4"/>
    <property type="match status" value="1"/>
</dbReference>
<dbReference type="PANTHER" id="PTHR16138:SF7">
    <property type="entry name" value="PALMITOYL-PROTEIN THIOESTERASE ABHD10, MITOCHONDRIAL"/>
    <property type="match status" value="1"/>
</dbReference>
<proteinExistence type="predicted"/>
<dbReference type="Gene3D" id="3.40.50.1820">
    <property type="entry name" value="alpha/beta hydrolase"/>
    <property type="match status" value="1"/>
</dbReference>
<evidence type="ECO:0000313" key="4">
    <source>
        <dbReference type="Proteomes" id="UP000660262"/>
    </source>
</evidence>
<dbReference type="OrthoDB" id="408373at2759"/>
<dbReference type="InterPro" id="IPR052382">
    <property type="entry name" value="ABHD10_acyl-thioesterase"/>
</dbReference>
<comment type="caution">
    <text evidence="3">The sequence shown here is derived from an EMBL/GenBank/DDBJ whole genome shotgun (WGS) entry which is preliminary data.</text>
</comment>
<accession>A0A830HUE3</accession>
<dbReference type="AlphaFoldDB" id="A0A830HUE3"/>
<evidence type="ECO:0000256" key="1">
    <source>
        <dbReference type="ARBA" id="ARBA00022801"/>
    </source>
</evidence>
<dbReference type="EMBL" id="BNJQ01000031">
    <property type="protein sequence ID" value="GHP10732.1"/>
    <property type="molecule type" value="Genomic_DNA"/>
</dbReference>
<feature type="domain" description="Serine aminopeptidase S33" evidence="2">
    <location>
        <begin position="58"/>
        <end position="165"/>
    </location>
</feature>
<gene>
    <name evidence="3" type="ORF">PPROV_000946300</name>
</gene>
<dbReference type="InterPro" id="IPR029058">
    <property type="entry name" value="AB_hydrolase_fold"/>
</dbReference>
<reference evidence="3" key="1">
    <citation type="submission" date="2020-10" db="EMBL/GenBank/DDBJ databases">
        <title>Unveiling of a novel bifunctional photoreceptor, Dualchrome1, isolated from a cosmopolitan green alga.</title>
        <authorList>
            <person name="Suzuki S."/>
            <person name="Kawachi M."/>
        </authorList>
    </citation>
    <scope>NUCLEOTIDE SEQUENCE</scope>
    <source>
        <strain evidence="3">NIES 2893</strain>
    </source>
</reference>
<organism evidence="3 4">
    <name type="scientific">Pycnococcus provasolii</name>
    <dbReference type="NCBI Taxonomy" id="41880"/>
    <lineage>
        <taxon>Eukaryota</taxon>
        <taxon>Viridiplantae</taxon>
        <taxon>Chlorophyta</taxon>
        <taxon>Pseudoscourfieldiophyceae</taxon>
        <taxon>Pseudoscourfieldiales</taxon>
        <taxon>Pycnococcaceae</taxon>
        <taxon>Pycnococcus</taxon>
    </lineage>
</organism>
<keyword evidence="4" id="KW-1185">Reference proteome</keyword>
<name>A0A830HUE3_9CHLO</name>
<dbReference type="SUPFAM" id="SSF53474">
    <property type="entry name" value="alpha/beta-Hydrolases"/>
    <property type="match status" value="1"/>
</dbReference>
<dbReference type="PANTHER" id="PTHR16138">
    <property type="entry name" value="MYCOPHENOLIC ACID ACYL-GLUCURONIDE ESTERASE, MITOCHONDRIAL"/>
    <property type="match status" value="1"/>
</dbReference>